<accession>A0A652YU25</accession>
<protein>
    <submittedName>
        <fullName evidence="2">Uncharacterized protein YbjT (DUF2867 family)</fullName>
    </submittedName>
</protein>
<feature type="domain" description="NAD(P)-binding" evidence="1">
    <location>
        <begin position="7"/>
        <end position="176"/>
    </location>
</feature>
<sequence>MRIAVLGGTGLMGKLVVAEAEAAGHDVVIAARSTGVDISTGAGLAGALAGVDAVVDVSDHVTNSAKKAVAFFEAAAQNIAAAENAAGVKHHVVLSIVNCDDPRLKAFGYYQGKAAQERAVSASGIPFTILRSTQWFEFGEKTVSLMGFGPLALVPRMRSKPVAAKTVAKALVQAAEKGPSGRTADLAGPEVLEIPEMTRKILRRRGTRKLLIPVSMPGAGKAMRSGALLPGADSISAGPTLDEWLGSH</sequence>
<dbReference type="PANTHER" id="PTHR12126:SF11">
    <property type="entry name" value="NADH DEHYDROGENASE [UBIQUINONE] 1 ALPHA SUBCOMPLEX SUBUNIT 9, MITOCHONDRIAL"/>
    <property type="match status" value="1"/>
</dbReference>
<dbReference type="PANTHER" id="PTHR12126">
    <property type="entry name" value="NADH-UBIQUINONE OXIDOREDUCTASE 39 KDA SUBUNIT-RELATED"/>
    <property type="match status" value="1"/>
</dbReference>
<dbReference type="InterPro" id="IPR016040">
    <property type="entry name" value="NAD(P)-bd_dom"/>
</dbReference>
<proteinExistence type="predicted"/>
<organism evidence="2">
    <name type="scientific">Nocardia globerula</name>
    <dbReference type="NCBI Taxonomy" id="1818"/>
    <lineage>
        <taxon>Bacteria</taxon>
        <taxon>Bacillati</taxon>
        <taxon>Actinomycetota</taxon>
        <taxon>Actinomycetes</taxon>
        <taxon>Mycobacteriales</taxon>
        <taxon>Nocardiaceae</taxon>
        <taxon>Nocardia</taxon>
    </lineage>
</organism>
<comment type="caution">
    <text evidence="2">The sequence shown here is derived from an EMBL/GenBank/DDBJ whole genome shotgun (WGS) entry which is preliminary data.</text>
</comment>
<dbReference type="InterPro" id="IPR051207">
    <property type="entry name" value="ComplexI_NDUFA9_subunit"/>
</dbReference>
<dbReference type="SUPFAM" id="SSF51735">
    <property type="entry name" value="NAD(P)-binding Rossmann-fold domains"/>
    <property type="match status" value="1"/>
</dbReference>
<name>A0A652YU25_NOCGL</name>
<evidence type="ECO:0000259" key="1">
    <source>
        <dbReference type="Pfam" id="PF13460"/>
    </source>
</evidence>
<evidence type="ECO:0000313" key="2">
    <source>
        <dbReference type="EMBL" id="TYQ06570.1"/>
    </source>
</evidence>
<dbReference type="InterPro" id="IPR036291">
    <property type="entry name" value="NAD(P)-bd_dom_sf"/>
</dbReference>
<dbReference type="Pfam" id="PF13460">
    <property type="entry name" value="NAD_binding_10"/>
    <property type="match status" value="1"/>
</dbReference>
<dbReference type="GO" id="GO:0044877">
    <property type="term" value="F:protein-containing complex binding"/>
    <property type="evidence" value="ECO:0007669"/>
    <property type="project" value="TreeGrafter"/>
</dbReference>
<dbReference type="AlphaFoldDB" id="A0A652YU25"/>
<gene>
    <name evidence="2" type="ORF">FNL38_102712</name>
</gene>
<dbReference type="EMBL" id="VNIQ01000002">
    <property type="protein sequence ID" value="TYQ06570.1"/>
    <property type="molecule type" value="Genomic_DNA"/>
</dbReference>
<reference evidence="2" key="1">
    <citation type="submission" date="2019-07" db="EMBL/GenBank/DDBJ databases">
        <title>Genomic Encyclopedia of Type Strains, Phase IV (KMG-IV): sequencing the most valuable type-strain genomes for metagenomic binning, comparative biology and taxonomic classification.</title>
        <authorList>
            <person name="Goeker M."/>
        </authorList>
    </citation>
    <scope>NUCLEOTIDE SEQUENCE</scope>
    <source>
        <strain evidence="2">DSM 44596</strain>
    </source>
</reference>
<dbReference type="Gene3D" id="3.40.50.720">
    <property type="entry name" value="NAD(P)-binding Rossmann-like Domain"/>
    <property type="match status" value="1"/>
</dbReference>